<dbReference type="PROSITE" id="PS50249">
    <property type="entry name" value="MPN"/>
    <property type="match status" value="1"/>
</dbReference>
<keyword evidence="11" id="KW-1185">Reference proteome</keyword>
<keyword evidence="5" id="KW-0833">Ubl conjugation pathway</keyword>
<comment type="cofactor">
    <cofactor evidence="1">
        <name>Zn(2+)</name>
        <dbReference type="ChEBI" id="CHEBI:29105"/>
    </cofactor>
</comment>
<protein>
    <submittedName>
        <fullName evidence="10">STAM-binding protein</fullName>
    </submittedName>
</protein>
<evidence type="ECO:0000256" key="6">
    <source>
        <dbReference type="ARBA" id="ARBA00022801"/>
    </source>
</evidence>
<dbReference type="Gene3D" id="1.20.58.80">
    <property type="entry name" value="Phosphotransferase system, lactose/cellobiose-type IIA subunit"/>
    <property type="match status" value="1"/>
</dbReference>
<evidence type="ECO:0000256" key="2">
    <source>
        <dbReference type="ARBA" id="ARBA00010981"/>
    </source>
</evidence>
<sequence length="414" mass="47393">MAKERDPARRVRELVQSAGQVRVDNSIAPKKYFRSGVEMEKMAKIYHDEGDLESAFILYSNLFVEKLPHHPEYSKVSQVDKSNNKKSLRRVFNTAEELKGVLKEKYQHEYEEFMVQEAKKREEEEEEAKRRKLIFEKKLEEERIRKEQEALKIPQQQPSAPPLIGDYPVPSTSFQKVLVNDQTAVGDNNRKHRAPIDTEDALQPPSYSSLYSVPITSTPTVDRSTKLVLSSDDSSASGLRKINIPGDLVSYFLHLASENTRKDLETCGILTGRLQKNMFFVTHLLIPKQTSTSDSCTTLNEEELFEFQDSKDLITLGWIHTHPSQTSFMSSVDLHTHCSYQLIMPEAIAIVCSPKYSETGVFSLTQEYGLQFIVNCRQTGFHPHPKEPPLYQESSHVVWDKIASVEVVDLRSKR</sequence>
<dbReference type="InterPro" id="IPR000555">
    <property type="entry name" value="JAMM/MPN+_dom"/>
</dbReference>
<dbReference type="SUPFAM" id="SSF140856">
    <property type="entry name" value="USP8 N-terminal domain-like"/>
    <property type="match status" value="1"/>
</dbReference>
<dbReference type="Pfam" id="PF08969">
    <property type="entry name" value="USP8_dimer"/>
    <property type="match status" value="1"/>
</dbReference>
<dbReference type="GO" id="GO:0046872">
    <property type="term" value="F:metal ion binding"/>
    <property type="evidence" value="ECO:0007669"/>
    <property type="project" value="UniProtKB-KW"/>
</dbReference>
<dbReference type="InterPro" id="IPR037518">
    <property type="entry name" value="MPN"/>
</dbReference>
<dbReference type="GO" id="GO:0070536">
    <property type="term" value="P:protein K63-linked deubiquitination"/>
    <property type="evidence" value="ECO:0007669"/>
    <property type="project" value="InterPro"/>
</dbReference>
<dbReference type="PANTHER" id="PTHR12947">
    <property type="entry name" value="AMSH-LIKE PROTEASE"/>
    <property type="match status" value="1"/>
</dbReference>
<evidence type="ECO:0000313" key="10">
    <source>
        <dbReference type="EMBL" id="KAK2566254.1"/>
    </source>
</evidence>
<evidence type="ECO:0000256" key="4">
    <source>
        <dbReference type="ARBA" id="ARBA00022723"/>
    </source>
</evidence>
<dbReference type="CDD" id="cd08066">
    <property type="entry name" value="MPN_AMSH_like"/>
    <property type="match status" value="1"/>
</dbReference>
<dbReference type="EMBL" id="JARQWQ010000017">
    <property type="protein sequence ID" value="KAK2566254.1"/>
    <property type="molecule type" value="Genomic_DNA"/>
</dbReference>
<evidence type="ECO:0000313" key="11">
    <source>
        <dbReference type="Proteomes" id="UP001249851"/>
    </source>
</evidence>
<keyword evidence="4" id="KW-0479">Metal-binding</keyword>
<comment type="similarity">
    <text evidence="2">Belongs to the peptidase M67C family.</text>
</comment>
<evidence type="ECO:0000256" key="5">
    <source>
        <dbReference type="ARBA" id="ARBA00022786"/>
    </source>
</evidence>
<dbReference type="GO" id="GO:0140492">
    <property type="term" value="F:metal-dependent deubiquitinase activity"/>
    <property type="evidence" value="ECO:0007669"/>
    <property type="project" value="InterPro"/>
</dbReference>
<comment type="caution">
    <text evidence="10">The sequence shown here is derived from an EMBL/GenBank/DDBJ whole genome shotgun (WGS) entry which is preliminary data.</text>
</comment>
<keyword evidence="7" id="KW-0862">Zinc</keyword>
<accession>A0AAD9V9J4</accession>
<keyword evidence="8" id="KW-0482">Metalloprotease</keyword>
<dbReference type="PANTHER" id="PTHR12947:SF13">
    <property type="entry name" value="FI19924P1"/>
    <property type="match status" value="1"/>
</dbReference>
<dbReference type="GO" id="GO:0016020">
    <property type="term" value="C:membrane"/>
    <property type="evidence" value="ECO:0007669"/>
    <property type="project" value="TreeGrafter"/>
</dbReference>
<evidence type="ECO:0000256" key="8">
    <source>
        <dbReference type="ARBA" id="ARBA00023049"/>
    </source>
</evidence>
<evidence type="ECO:0000256" key="7">
    <source>
        <dbReference type="ARBA" id="ARBA00022833"/>
    </source>
</evidence>
<dbReference type="InterPro" id="IPR044098">
    <property type="entry name" value="STAMBP/STALP-like_MPN"/>
</dbReference>
<evidence type="ECO:0000259" key="9">
    <source>
        <dbReference type="PROSITE" id="PS50249"/>
    </source>
</evidence>
<dbReference type="SMART" id="SM00232">
    <property type="entry name" value="JAB_MPN"/>
    <property type="match status" value="1"/>
</dbReference>
<gene>
    <name evidence="10" type="ORF">P5673_009729</name>
</gene>
<dbReference type="GO" id="GO:0006508">
    <property type="term" value="P:proteolysis"/>
    <property type="evidence" value="ECO:0007669"/>
    <property type="project" value="UniProtKB-KW"/>
</dbReference>
<reference evidence="10" key="2">
    <citation type="journal article" date="2023" name="Science">
        <title>Genomic signatures of disease resistance in endangered staghorn corals.</title>
        <authorList>
            <person name="Vollmer S.V."/>
            <person name="Selwyn J.D."/>
            <person name="Despard B.A."/>
            <person name="Roesel C.L."/>
        </authorList>
    </citation>
    <scope>NUCLEOTIDE SEQUENCE</scope>
    <source>
        <strain evidence="10">K2</strain>
    </source>
</reference>
<dbReference type="Gene3D" id="3.40.140.10">
    <property type="entry name" value="Cytidine Deaminase, domain 2"/>
    <property type="match status" value="1"/>
</dbReference>
<dbReference type="InterPro" id="IPR015063">
    <property type="entry name" value="USP8_dimer"/>
</dbReference>
<dbReference type="AlphaFoldDB" id="A0AAD9V9J4"/>
<feature type="domain" description="MPN" evidence="9">
    <location>
        <begin position="241"/>
        <end position="371"/>
    </location>
</feature>
<dbReference type="Pfam" id="PF01398">
    <property type="entry name" value="JAB"/>
    <property type="match status" value="1"/>
</dbReference>
<dbReference type="Proteomes" id="UP001249851">
    <property type="component" value="Unassembled WGS sequence"/>
</dbReference>
<dbReference type="GO" id="GO:0005768">
    <property type="term" value="C:endosome"/>
    <property type="evidence" value="ECO:0007669"/>
    <property type="project" value="TreeGrafter"/>
</dbReference>
<evidence type="ECO:0000256" key="1">
    <source>
        <dbReference type="ARBA" id="ARBA00001947"/>
    </source>
</evidence>
<name>A0AAD9V9J4_ACRCE</name>
<dbReference type="GO" id="GO:0061578">
    <property type="term" value="F:K63-linked deubiquitinase activity"/>
    <property type="evidence" value="ECO:0007669"/>
    <property type="project" value="InterPro"/>
</dbReference>
<organism evidence="10 11">
    <name type="scientific">Acropora cervicornis</name>
    <name type="common">Staghorn coral</name>
    <dbReference type="NCBI Taxonomy" id="6130"/>
    <lineage>
        <taxon>Eukaryota</taxon>
        <taxon>Metazoa</taxon>
        <taxon>Cnidaria</taxon>
        <taxon>Anthozoa</taxon>
        <taxon>Hexacorallia</taxon>
        <taxon>Scleractinia</taxon>
        <taxon>Astrocoeniina</taxon>
        <taxon>Acroporidae</taxon>
        <taxon>Acropora</taxon>
    </lineage>
</organism>
<dbReference type="FunFam" id="3.40.140.10:FF:000010">
    <property type="entry name" value="AMSH-like protease isoform X1"/>
    <property type="match status" value="1"/>
</dbReference>
<evidence type="ECO:0000256" key="3">
    <source>
        <dbReference type="ARBA" id="ARBA00022670"/>
    </source>
</evidence>
<reference evidence="10" key="1">
    <citation type="journal article" date="2023" name="G3 (Bethesda)">
        <title>Whole genome assembly and annotation of the endangered Caribbean coral Acropora cervicornis.</title>
        <authorList>
            <person name="Selwyn J.D."/>
            <person name="Vollmer S.V."/>
        </authorList>
    </citation>
    <scope>NUCLEOTIDE SEQUENCE</scope>
    <source>
        <strain evidence="10">K2</strain>
    </source>
</reference>
<dbReference type="SUPFAM" id="SSF102712">
    <property type="entry name" value="JAB1/MPN domain"/>
    <property type="match status" value="1"/>
</dbReference>
<keyword evidence="6" id="KW-0378">Hydrolase</keyword>
<keyword evidence="3" id="KW-0645">Protease</keyword>
<proteinExistence type="inferred from homology"/>